<gene>
    <name evidence="7" type="ORF">AOB46_17160</name>
</gene>
<dbReference type="GO" id="GO:0005886">
    <property type="term" value="C:plasma membrane"/>
    <property type="evidence" value="ECO:0007669"/>
    <property type="project" value="UniProtKB-SubCell"/>
</dbReference>
<dbReference type="PATRIC" id="fig|253.9.peg.1373"/>
<dbReference type="RefSeq" id="WP_062701619.1">
    <property type="nucleotide sequence ID" value="NZ_LJOD01000013.1"/>
</dbReference>
<feature type="transmembrane region" description="Helical" evidence="6">
    <location>
        <begin position="12"/>
        <end position="30"/>
    </location>
</feature>
<evidence type="ECO:0000256" key="5">
    <source>
        <dbReference type="ARBA" id="ARBA00023136"/>
    </source>
</evidence>
<feature type="transmembrane region" description="Helical" evidence="6">
    <location>
        <begin position="77"/>
        <end position="95"/>
    </location>
</feature>
<dbReference type="PANTHER" id="PTHR30250">
    <property type="entry name" value="PST FAMILY PREDICTED COLANIC ACID TRANSPORTER"/>
    <property type="match status" value="1"/>
</dbReference>
<feature type="transmembrane region" description="Helical" evidence="6">
    <location>
        <begin position="45"/>
        <end position="65"/>
    </location>
</feature>
<dbReference type="InterPro" id="IPR002797">
    <property type="entry name" value="Polysacc_synth"/>
</dbReference>
<evidence type="ECO:0000256" key="2">
    <source>
        <dbReference type="ARBA" id="ARBA00022475"/>
    </source>
</evidence>
<feature type="transmembrane region" description="Helical" evidence="6">
    <location>
        <begin position="148"/>
        <end position="167"/>
    </location>
</feature>
<keyword evidence="5 6" id="KW-0472">Membrane</keyword>
<feature type="transmembrane region" description="Helical" evidence="6">
    <location>
        <begin position="455"/>
        <end position="480"/>
    </location>
</feature>
<sequence length="486" mass="55547">MYKKLLGQTALYGLTTVVIRLFPFIINPYITKSFGPEAYSPFADFYSVAGVIAVLLTHGMETTFFRFALDEKDDKKLISTTFFSVLTATLAFLIFSLGFREELAIAFKTPTQVNLLTILVIVLSLDAFCAMPFVLLRKNERPIKYASVKIANGIVNFLLVIFFLQILPRFPNGILGLKYSPEFGIGYVFVANLAASALTFILLFKEIFIAKIRYFSWELWKKMMKYSWPITIAGLAGIINETFDRQFLKFLLPDEIGRHELGVYGAVAKIVTFVVLFRQAYVLGIEPFFFSHSKNENAKKTYAKLLDVFITVNCLIVLFLCANLGWISKFYLKNPEYYEGIAILPILFFASLFLGIYLNLSIWYKLSDRTVVGAYISAIGAVITIGVNYYFIPRYGYWASTWATISSYFVMMVVSYIWGQIKYPIPYNLYKNLVVILVTILFSLLTYQYLGENYILSNILFIILALILIKTQNIIPQVLLQKLKLK</sequence>
<evidence type="ECO:0000313" key="8">
    <source>
        <dbReference type="Proteomes" id="UP000037953"/>
    </source>
</evidence>
<protein>
    <submittedName>
        <fullName evidence="7">Polysaccharide biosynthesis protein</fullName>
    </submittedName>
</protein>
<evidence type="ECO:0000256" key="6">
    <source>
        <dbReference type="SAM" id="Phobius"/>
    </source>
</evidence>
<dbReference type="AlphaFoldDB" id="A0A0N0ZSZ9"/>
<keyword evidence="4 6" id="KW-1133">Transmembrane helix</keyword>
<reference evidence="8" key="2">
    <citation type="submission" date="2015-09" db="EMBL/GenBank/DDBJ databases">
        <title>Draft genome sequence of a multidrug-resistant Chryseobacterium indologenes isolate from Malaysia.</title>
        <authorList>
            <person name="Yu C.Y."/>
            <person name="Ang G.Y."/>
            <person name="Chan K.-G."/>
        </authorList>
    </citation>
    <scope>NUCLEOTIDE SEQUENCE [LARGE SCALE GENOMIC DNA]</scope>
    <source>
        <strain evidence="8">CI_885</strain>
    </source>
</reference>
<dbReference type="InterPro" id="IPR050833">
    <property type="entry name" value="Poly_Biosynth_Transport"/>
</dbReference>
<feature type="transmembrane region" description="Helical" evidence="6">
    <location>
        <begin position="340"/>
        <end position="360"/>
    </location>
</feature>
<feature type="transmembrane region" description="Helical" evidence="6">
    <location>
        <begin position="263"/>
        <end position="284"/>
    </location>
</feature>
<dbReference type="OrthoDB" id="9814608at2"/>
<feature type="transmembrane region" description="Helical" evidence="6">
    <location>
        <begin position="397"/>
        <end position="418"/>
    </location>
</feature>
<keyword evidence="3 6" id="KW-0812">Transmembrane</keyword>
<evidence type="ECO:0000256" key="4">
    <source>
        <dbReference type="ARBA" id="ARBA00022989"/>
    </source>
</evidence>
<feature type="transmembrane region" description="Helical" evidence="6">
    <location>
        <begin position="430"/>
        <end position="449"/>
    </location>
</feature>
<keyword evidence="2" id="KW-1003">Cell membrane</keyword>
<feature type="transmembrane region" description="Helical" evidence="6">
    <location>
        <begin position="226"/>
        <end position="243"/>
    </location>
</feature>
<feature type="transmembrane region" description="Helical" evidence="6">
    <location>
        <begin position="187"/>
        <end position="205"/>
    </location>
</feature>
<dbReference type="Proteomes" id="UP000037953">
    <property type="component" value="Unassembled WGS sequence"/>
</dbReference>
<feature type="transmembrane region" description="Helical" evidence="6">
    <location>
        <begin position="372"/>
        <end position="391"/>
    </location>
</feature>
<evidence type="ECO:0000256" key="3">
    <source>
        <dbReference type="ARBA" id="ARBA00022692"/>
    </source>
</evidence>
<feature type="transmembrane region" description="Helical" evidence="6">
    <location>
        <begin position="305"/>
        <end position="328"/>
    </location>
</feature>
<dbReference type="PANTHER" id="PTHR30250:SF11">
    <property type="entry name" value="O-ANTIGEN TRANSPORTER-RELATED"/>
    <property type="match status" value="1"/>
</dbReference>
<proteinExistence type="predicted"/>
<evidence type="ECO:0000313" key="7">
    <source>
        <dbReference type="EMBL" id="KPE49920.1"/>
    </source>
</evidence>
<reference evidence="7 8" key="1">
    <citation type="journal article" date="2015" name="Genom Data">
        <title>Draft genome sequence of a multidrug-resistant Chryseobacterium indologenes isolate from Malaysia.</title>
        <authorList>
            <person name="Yu C.Y."/>
            <person name="Ang G.Y."/>
            <person name="Cheng H.J."/>
            <person name="Cheong Y.M."/>
            <person name="Yin W.F."/>
            <person name="Chan K.G."/>
        </authorList>
    </citation>
    <scope>NUCLEOTIDE SEQUENCE [LARGE SCALE GENOMIC DNA]</scope>
    <source>
        <strain evidence="7 8">CI_885</strain>
    </source>
</reference>
<dbReference type="EMBL" id="LJOD01000013">
    <property type="protein sequence ID" value="KPE49920.1"/>
    <property type="molecule type" value="Genomic_DNA"/>
</dbReference>
<comment type="caution">
    <text evidence="7">The sequence shown here is derived from an EMBL/GenBank/DDBJ whole genome shotgun (WGS) entry which is preliminary data.</text>
</comment>
<organism evidence="7 8">
    <name type="scientific">Chryseobacterium indologenes</name>
    <name type="common">Flavobacterium indologenes</name>
    <dbReference type="NCBI Taxonomy" id="253"/>
    <lineage>
        <taxon>Bacteria</taxon>
        <taxon>Pseudomonadati</taxon>
        <taxon>Bacteroidota</taxon>
        <taxon>Flavobacteriia</taxon>
        <taxon>Flavobacteriales</taxon>
        <taxon>Weeksellaceae</taxon>
        <taxon>Chryseobacterium group</taxon>
        <taxon>Chryseobacterium</taxon>
    </lineage>
</organism>
<accession>A0A0N0ZSZ9</accession>
<feature type="transmembrane region" description="Helical" evidence="6">
    <location>
        <begin position="115"/>
        <end position="136"/>
    </location>
</feature>
<dbReference type="Pfam" id="PF01943">
    <property type="entry name" value="Polysacc_synt"/>
    <property type="match status" value="1"/>
</dbReference>
<name>A0A0N0ZSZ9_CHRID</name>
<comment type="subcellular location">
    <subcellularLocation>
        <location evidence="1">Cell membrane</location>
        <topology evidence="1">Multi-pass membrane protein</topology>
    </subcellularLocation>
</comment>
<evidence type="ECO:0000256" key="1">
    <source>
        <dbReference type="ARBA" id="ARBA00004651"/>
    </source>
</evidence>